<protein>
    <recommendedName>
        <fullName evidence="3">histidine kinase</fullName>
        <ecNumber evidence="3">2.7.13.3</ecNumber>
    </recommendedName>
</protein>
<reference evidence="14 15" key="1">
    <citation type="journal article" date="2021" name="Cell Host Microbe">
        <title>in vivo commensal control of Clostridioides difficile virulence.</title>
        <authorList>
            <person name="Girinathan B.P."/>
            <person name="Dibenedetto N."/>
            <person name="Worley J.N."/>
            <person name="Peltier J."/>
            <person name="Arrieta-Ortiz M.L."/>
            <person name="Rupa Christinal Immanuel S."/>
            <person name="Lavin R."/>
            <person name="Delaney M.L."/>
            <person name="Cummins C."/>
            <person name="Hoffmann M."/>
            <person name="Luo Y."/>
            <person name="Gonzalez-Escalona N."/>
            <person name="Allard M."/>
            <person name="Onderdonk A.B."/>
            <person name="Gerber G.K."/>
            <person name="Sonenshein A.L."/>
            <person name="Baliga N."/>
            <person name="Dupuy B."/>
            <person name="Bry L."/>
        </authorList>
    </citation>
    <scope>NUCLEOTIDE SEQUENCE [LARGE SCALE GENOMIC DNA]</scope>
    <source>
        <strain evidence="14 15">DSM 599</strain>
    </source>
</reference>
<keyword evidence="15" id="KW-1185">Reference proteome</keyword>
<comment type="subcellular location">
    <subcellularLocation>
        <location evidence="2">Cell membrane</location>
        <topology evidence="2">Multi-pass membrane protein</topology>
    </subcellularLocation>
</comment>
<dbReference type="InterPro" id="IPR003661">
    <property type="entry name" value="HisK_dim/P_dom"/>
</dbReference>
<dbReference type="CDD" id="cd00082">
    <property type="entry name" value="HisKA"/>
    <property type="match status" value="1"/>
</dbReference>
<dbReference type="InterPro" id="IPR003594">
    <property type="entry name" value="HATPase_dom"/>
</dbReference>
<evidence type="ECO:0000256" key="1">
    <source>
        <dbReference type="ARBA" id="ARBA00000085"/>
    </source>
</evidence>
<evidence type="ECO:0000256" key="12">
    <source>
        <dbReference type="SAM" id="Phobius"/>
    </source>
</evidence>
<dbReference type="InterPro" id="IPR036890">
    <property type="entry name" value="HATPase_C_sf"/>
</dbReference>
<keyword evidence="9 12" id="KW-1133">Transmembrane helix</keyword>
<feature type="transmembrane region" description="Helical" evidence="12">
    <location>
        <begin position="12"/>
        <end position="31"/>
    </location>
</feature>
<evidence type="ECO:0000256" key="3">
    <source>
        <dbReference type="ARBA" id="ARBA00012438"/>
    </source>
</evidence>
<dbReference type="EC" id="2.7.13.3" evidence="3"/>
<keyword evidence="6" id="KW-0808">Transferase</keyword>
<evidence type="ECO:0000256" key="4">
    <source>
        <dbReference type="ARBA" id="ARBA00022475"/>
    </source>
</evidence>
<evidence type="ECO:0000256" key="2">
    <source>
        <dbReference type="ARBA" id="ARBA00004651"/>
    </source>
</evidence>
<evidence type="ECO:0000256" key="8">
    <source>
        <dbReference type="ARBA" id="ARBA00022777"/>
    </source>
</evidence>
<keyword evidence="10" id="KW-0902">Two-component regulatory system</keyword>
<dbReference type="SUPFAM" id="SSF47384">
    <property type="entry name" value="Homodimeric domain of signal transducing histidine kinase"/>
    <property type="match status" value="1"/>
</dbReference>
<dbReference type="EMBL" id="JAIKTU010000020">
    <property type="protein sequence ID" value="MBY0757267.1"/>
    <property type="molecule type" value="Genomic_DNA"/>
</dbReference>
<dbReference type="PANTHER" id="PTHR45453">
    <property type="entry name" value="PHOSPHATE REGULON SENSOR PROTEIN PHOR"/>
    <property type="match status" value="1"/>
</dbReference>
<evidence type="ECO:0000256" key="5">
    <source>
        <dbReference type="ARBA" id="ARBA00022553"/>
    </source>
</evidence>
<keyword evidence="8 14" id="KW-0418">Kinase</keyword>
<evidence type="ECO:0000259" key="13">
    <source>
        <dbReference type="PROSITE" id="PS50109"/>
    </source>
</evidence>
<dbReference type="InterPro" id="IPR036097">
    <property type="entry name" value="HisK_dim/P_sf"/>
</dbReference>
<dbReference type="PANTHER" id="PTHR45453:SF2">
    <property type="entry name" value="HISTIDINE KINASE"/>
    <property type="match status" value="1"/>
</dbReference>
<keyword evidence="5" id="KW-0597">Phosphoprotein</keyword>
<feature type="transmembrane region" description="Helical" evidence="12">
    <location>
        <begin position="37"/>
        <end position="55"/>
    </location>
</feature>
<dbReference type="Pfam" id="PF02518">
    <property type="entry name" value="HATPase_c"/>
    <property type="match status" value="1"/>
</dbReference>
<sequence>MRFVDYIKDKSVFLIVNLGLFLLFTLFMILIKIGGAVITIVFTLWFGPLIFYIVIEFLRKRKFFNEISEISEKLDKKFLLTEIVKSPEFLEGKIIHDALRESNKDMYEHINSYKYAQKEYRDYIEMWVHEIKTPIASTKLIIENNKNEVTNSINKELKKVDEMVEQVLYYSKSDDANEDYIVREFPLKKAVMNVVKRNSRDFIGKRIAVDMGEINELVFSDIKWVEFIINQIIGNSLKYTNSGGMIKVYSEAYKNKVILTIEDSGVGIPDAELCKVFLKGFTGENGRIFGKSTGIGLYLCQKLCDKLGLGLTLKSEKDKGTKVNIIFPIGENISFK</sequence>
<feature type="domain" description="Histidine kinase" evidence="13">
    <location>
        <begin position="126"/>
        <end position="331"/>
    </location>
</feature>
<dbReference type="SMART" id="SM00387">
    <property type="entry name" value="HATPase_c"/>
    <property type="match status" value="1"/>
</dbReference>
<evidence type="ECO:0000256" key="10">
    <source>
        <dbReference type="ARBA" id="ARBA00023012"/>
    </source>
</evidence>
<evidence type="ECO:0000256" key="6">
    <source>
        <dbReference type="ARBA" id="ARBA00022679"/>
    </source>
</evidence>
<dbReference type="SUPFAM" id="SSF55874">
    <property type="entry name" value="ATPase domain of HSP90 chaperone/DNA topoisomerase II/histidine kinase"/>
    <property type="match status" value="1"/>
</dbReference>
<comment type="catalytic activity">
    <reaction evidence="1">
        <text>ATP + protein L-histidine = ADP + protein N-phospho-L-histidine.</text>
        <dbReference type="EC" id="2.7.13.3"/>
    </reaction>
</comment>
<dbReference type="PRINTS" id="PR00344">
    <property type="entry name" value="BCTRLSENSOR"/>
</dbReference>
<dbReference type="Gene3D" id="3.30.565.10">
    <property type="entry name" value="Histidine kinase-like ATPase, C-terminal domain"/>
    <property type="match status" value="1"/>
</dbReference>
<proteinExistence type="predicted"/>
<evidence type="ECO:0000313" key="15">
    <source>
        <dbReference type="Proteomes" id="UP001299068"/>
    </source>
</evidence>
<dbReference type="InterPro" id="IPR005467">
    <property type="entry name" value="His_kinase_dom"/>
</dbReference>
<name>A0ABS7L367_CLOSR</name>
<keyword evidence="4" id="KW-1003">Cell membrane</keyword>
<dbReference type="PROSITE" id="PS50109">
    <property type="entry name" value="HIS_KIN"/>
    <property type="match status" value="1"/>
</dbReference>
<accession>A0ABS7L367</accession>
<evidence type="ECO:0000256" key="9">
    <source>
        <dbReference type="ARBA" id="ARBA00022989"/>
    </source>
</evidence>
<organism evidence="14 15">
    <name type="scientific">Clostridium sardiniense</name>
    <name type="common">Clostridium absonum</name>
    <dbReference type="NCBI Taxonomy" id="29369"/>
    <lineage>
        <taxon>Bacteria</taxon>
        <taxon>Bacillati</taxon>
        <taxon>Bacillota</taxon>
        <taxon>Clostridia</taxon>
        <taxon>Eubacteriales</taxon>
        <taxon>Clostridiaceae</taxon>
        <taxon>Clostridium</taxon>
    </lineage>
</organism>
<evidence type="ECO:0000256" key="7">
    <source>
        <dbReference type="ARBA" id="ARBA00022692"/>
    </source>
</evidence>
<dbReference type="InterPro" id="IPR050351">
    <property type="entry name" value="BphY/WalK/GraS-like"/>
</dbReference>
<evidence type="ECO:0000256" key="11">
    <source>
        <dbReference type="ARBA" id="ARBA00023136"/>
    </source>
</evidence>
<comment type="caution">
    <text evidence="14">The sequence shown here is derived from an EMBL/GenBank/DDBJ whole genome shotgun (WGS) entry which is preliminary data.</text>
</comment>
<gene>
    <name evidence="14" type="ORF">K5V21_17685</name>
</gene>
<dbReference type="GO" id="GO:0016301">
    <property type="term" value="F:kinase activity"/>
    <property type="evidence" value="ECO:0007669"/>
    <property type="project" value="UniProtKB-KW"/>
</dbReference>
<dbReference type="Proteomes" id="UP001299068">
    <property type="component" value="Unassembled WGS sequence"/>
</dbReference>
<dbReference type="RefSeq" id="WP_221862382.1">
    <property type="nucleotide sequence ID" value="NZ_JAIKTU010000020.1"/>
</dbReference>
<evidence type="ECO:0000313" key="14">
    <source>
        <dbReference type="EMBL" id="MBY0757267.1"/>
    </source>
</evidence>
<keyword evidence="11 12" id="KW-0472">Membrane</keyword>
<dbReference type="InterPro" id="IPR004358">
    <property type="entry name" value="Sig_transdc_His_kin-like_C"/>
</dbReference>
<keyword evidence="7 12" id="KW-0812">Transmembrane</keyword>